<keyword evidence="5" id="KW-1278">Translocase</keyword>
<comment type="subcellular location">
    <subcellularLocation>
        <location evidence="5">Cell membrane</location>
        <topology evidence="5">Multi-pass membrane protein</topology>
    </subcellularLocation>
    <subcellularLocation>
        <location evidence="1">Endomembrane system</location>
        <topology evidence="1">Multi-pass membrane protein</topology>
    </subcellularLocation>
    <subcellularLocation>
        <location evidence="6">Membrane</location>
        <topology evidence="6">Multi-pass membrane protein</topology>
    </subcellularLocation>
</comment>
<evidence type="ECO:0000256" key="4">
    <source>
        <dbReference type="ARBA" id="ARBA00023136"/>
    </source>
</evidence>
<dbReference type="RefSeq" id="WP_201658272.1">
    <property type="nucleotide sequence ID" value="NZ_JAEQNC010000006.1"/>
</dbReference>
<keyword evidence="5" id="KW-0830">Ubiquinone</keyword>
<dbReference type="InterPro" id="IPR001750">
    <property type="entry name" value="ND/Mrp_TM"/>
</dbReference>
<dbReference type="InterPro" id="IPR010096">
    <property type="entry name" value="NADH-Q_OxRdtase_suN/2"/>
</dbReference>
<comment type="catalytic activity">
    <reaction evidence="5">
        <text>a quinone + NADH + 5 H(+)(in) = a quinol + NAD(+) + 4 H(+)(out)</text>
        <dbReference type="Rhea" id="RHEA:57888"/>
        <dbReference type="ChEBI" id="CHEBI:15378"/>
        <dbReference type="ChEBI" id="CHEBI:24646"/>
        <dbReference type="ChEBI" id="CHEBI:57540"/>
        <dbReference type="ChEBI" id="CHEBI:57945"/>
        <dbReference type="ChEBI" id="CHEBI:132124"/>
    </reaction>
</comment>
<keyword evidence="5" id="KW-0874">Quinone</keyword>
<comment type="caution">
    <text evidence="8">The sequence shown here is derived from an EMBL/GenBank/DDBJ whole genome shotgun (WGS) entry which is preliminary data.</text>
</comment>
<dbReference type="Pfam" id="PF00361">
    <property type="entry name" value="Proton_antipo_M"/>
    <property type="match status" value="1"/>
</dbReference>
<feature type="transmembrane region" description="Helical" evidence="5">
    <location>
        <begin position="446"/>
        <end position="472"/>
    </location>
</feature>
<dbReference type="EC" id="7.1.1.-" evidence="5"/>
<gene>
    <name evidence="5 8" type="primary">nuoN</name>
    <name evidence="8" type="ORF">JJB09_12445</name>
</gene>
<evidence type="ECO:0000259" key="7">
    <source>
        <dbReference type="Pfam" id="PF00361"/>
    </source>
</evidence>
<feature type="transmembrane region" description="Helical" evidence="5">
    <location>
        <begin position="106"/>
        <end position="123"/>
    </location>
</feature>
<dbReference type="NCBIfam" id="NF004440">
    <property type="entry name" value="PRK05777.1-3"/>
    <property type="match status" value="1"/>
</dbReference>
<protein>
    <recommendedName>
        <fullName evidence="5">NADH-quinone oxidoreductase subunit N</fullName>
        <ecNumber evidence="5">7.1.1.-</ecNumber>
    </recommendedName>
    <alternativeName>
        <fullName evidence="5">NADH dehydrogenase I subunit N</fullName>
    </alternativeName>
    <alternativeName>
        <fullName evidence="5">NDH-1 subunit N</fullName>
    </alternativeName>
</protein>
<keyword evidence="2 5" id="KW-0812">Transmembrane</keyword>
<feature type="transmembrane region" description="Helical" evidence="5">
    <location>
        <begin position="78"/>
        <end position="94"/>
    </location>
</feature>
<dbReference type="AlphaFoldDB" id="A0A936YLS9"/>
<feature type="domain" description="NADH:quinone oxidoreductase/Mrp antiporter transmembrane" evidence="7">
    <location>
        <begin position="125"/>
        <end position="419"/>
    </location>
</feature>
<keyword evidence="3 5" id="KW-1133">Transmembrane helix</keyword>
<feature type="transmembrane region" description="Helical" evidence="5">
    <location>
        <begin position="323"/>
        <end position="347"/>
    </location>
</feature>
<feature type="transmembrane region" description="Helical" evidence="5">
    <location>
        <begin position="240"/>
        <end position="261"/>
    </location>
</feature>
<proteinExistence type="inferred from homology"/>
<feature type="transmembrane region" description="Helical" evidence="5">
    <location>
        <begin position="203"/>
        <end position="228"/>
    </location>
</feature>
<feature type="transmembrane region" description="Helical" evidence="5">
    <location>
        <begin position="160"/>
        <end position="183"/>
    </location>
</feature>
<feature type="transmembrane region" description="Helical" evidence="5">
    <location>
        <begin position="368"/>
        <end position="389"/>
    </location>
</feature>
<feature type="transmembrane region" description="Helical" evidence="5">
    <location>
        <begin position="299"/>
        <end position="317"/>
    </location>
</feature>
<keyword evidence="9" id="KW-1185">Reference proteome</keyword>
<keyword evidence="8" id="KW-0560">Oxidoreductase</keyword>
<name>A0A936YLS9_9HYPH</name>
<organism evidence="8 9">
    <name type="scientific">Rhizobium setariae</name>
    <dbReference type="NCBI Taxonomy" id="2801340"/>
    <lineage>
        <taxon>Bacteria</taxon>
        <taxon>Pseudomonadati</taxon>
        <taxon>Pseudomonadota</taxon>
        <taxon>Alphaproteobacteria</taxon>
        <taxon>Hyphomicrobiales</taxon>
        <taxon>Rhizobiaceae</taxon>
        <taxon>Rhizobium/Agrobacterium group</taxon>
        <taxon>Rhizobium</taxon>
    </lineage>
</organism>
<dbReference type="GO" id="GO:0042773">
    <property type="term" value="P:ATP synthesis coupled electron transport"/>
    <property type="evidence" value="ECO:0007669"/>
    <property type="project" value="InterPro"/>
</dbReference>
<comment type="similarity">
    <text evidence="5">Belongs to the complex I subunit 2 family.</text>
</comment>
<evidence type="ECO:0000256" key="5">
    <source>
        <dbReference type="HAMAP-Rule" id="MF_00445"/>
    </source>
</evidence>
<comment type="subunit">
    <text evidence="5">NDH-1 is composed of 14 different subunits. Subunits NuoA, H, J, K, L, M, N constitute the membrane sector of the complex.</text>
</comment>
<dbReference type="NCBIfam" id="TIGR01770">
    <property type="entry name" value="NDH_I_N"/>
    <property type="match status" value="1"/>
</dbReference>
<feature type="transmembrane region" description="Helical" evidence="5">
    <location>
        <begin position="6"/>
        <end position="29"/>
    </location>
</feature>
<accession>A0A936YLS9</accession>
<keyword evidence="5" id="KW-0813">Transport</keyword>
<feature type="transmembrane region" description="Helical" evidence="5">
    <location>
        <begin position="273"/>
        <end position="292"/>
    </location>
</feature>
<evidence type="ECO:0000256" key="2">
    <source>
        <dbReference type="ARBA" id="ARBA00022692"/>
    </source>
</evidence>
<evidence type="ECO:0000313" key="9">
    <source>
        <dbReference type="Proteomes" id="UP000633219"/>
    </source>
</evidence>
<comment type="function">
    <text evidence="5">NDH-1 shuttles electrons from NADH, via FMN and iron-sulfur (Fe-S) centers, to quinones in the respiratory chain. The immediate electron acceptor for the enzyme in this species is believed to be ubiquinone. Couples the redox reaction to proton translocation (for every two electrons transferred, four hydrogen ions are translocated across the cytoplasmic membrane), and thus conserves the redox energy in a proton gradient.</text>
</comment>
<reference evidence="8" key="1">
    <citation type="submission" date="2021-01" db="EMBL/GenBank/DDBJ databases">
        <title>Rhizobium sp. strain KVB221 16S ribosomal RNA gene Genome sequencing and assembly.</title>
        <authorList>
            <person name="Kang M."/>
        </authorList>
    </citation>
    <scope>NUCLEOTIDE SEQUENCE</scope>
    <source>
        <strain evidence="8">KVB221</strain>
    </source>
</reference>
<keyword evidence="5" id="KW-1003">Cell membrane</keyword>
<dbReference type="EMBL" id="JAEQNC010000006">
    <property type="protein sequence ID" value="MBL0372839.1"/>
    <property type="molecule type" value="Genomic_DNA"/>
</dbReference>
<evidence type="ECO:0000256" key="6">
    <source>
        <dbReference type="RuleBase" id="RU000320"/>
    </source>
</evidence>
<keyword evidence="4 5" id="KW-0472">Membrane</keyword>
<dbReference type="GO" id="GO:0012505">
    <property type="term" value="C:endomembrane system"/>
    <property type="evidence" value="ECO:0007669"/>
    <property type="project" value="UniProtKB-SubCell"/>
</dbReference>
<evidence type="ECO:0000256" key="3">
    <source>
        <dbReference type="ARBA" id="ARBA00022989"/>
    </source>
</evidence>
<feature type="transmembrane region" description="Helical" evidence="5">
    <location>
        <begin position="395"/>
        <end position="425"/>
    </location>
</feature>
<dbReference type="GO" id="GO:0005886">
    <property type="term" value="C:plasma membrane"/>
    <property type="evidence" value="ECO:0007669"/>
    <property type="project" value="UniProtKB-SubCell"/>
</dbReference>
<evidence type="ECO:0000256" key="1">
    <source>
        <dbReference type="ARBA" id="ARBA00004127"/>
    </source>
</evidence>
<dbReference type="GO" id="GO:0050136">
    <property type="term" value="F:NADH dehydrogenase (quinone) (non-electrogenic) activity"/>
    <property type="evidence" value="ECO:0007669"/>
    <property type="project" value="UniProtKB-UniRule"/>
</dbReference>
<keyword evidence="5" id="KW-0520">NAD</keyword>
<dbReference type="Proteomes" id="UP000633219">
    <property type="component" value="Unassembled WGS sequence"/>
</dbReference>
<feature type="transmembrane region" description="Helical" evidence="5">
    <location>
        <begin position="41"/>
        <end position="58"/>
    </location>
</feature>
<evidence type="ECO:0000313" key="8">
    <source>
        <dbReference type="EMBL" id="MBL0372839.1"/>
    </source>
</evidence>
<sequence>MTADTILASLSLSAPEIFLAVGAMVLLMIGVFSGARAAPTVTWLAILLFVVTAIWIVWVPAEGLAYGGAFRTDGFSRFMKVLALIGSGVALYMSSGLAKAEKIDKFEYPVLVVLATLGMMLMISANDLISLYMSLELQSLALYVVAAMNRESARSTEAGLKYFVLGALSSGLMLYGMSLVYGFTGHTGFVQIAEILAGETRSLGLVFGLVFVLAGVAFKISAVPFHMWTPDVYEGAPTPVTAFLAGAPKIAAMSIFVRVVIDAFQPISADWQQIVVFMSIASMVLGSFAAIGQTNIKRLMAYSSIGHMGYALVGLAAGSQEGISGVVLYMTIYLVMTLGAFAIILSMRNKDGEALERVDDLAGLSSTNPMMATVLTALMFSLAGIPPLAGFFAKYFVFVAAIKAGLYVLSVVGVLASVVGAYYYLRVVKLMWFDAPTREFARVPGSLAIVFGLSGVFVIGYVLFGGFIGTAAEAAAAALF</sequence>
<dbReference type="PANTHER" id="PTHR22773">
    <property type="entry name" value="NADH DEHYDROGENASE"/>
    <property type="match status" value="1"/>
</dbReference>
<dbReference type="GO" id="GO:0048038">
    <property type="term" value="F:quinone binding"/>
    <property type="evidence" value="ECO:0007669"/>
    <property type="project" value="UniProtKB-KW"/>
</dbReference>
<dbReference type="HAMAP" id="MF_00445">
    <property type="entry name" value="NDH1_NuoN_1"/>
    <property type="match status" value="1"/>
</dbReference>
<dbReference type="GO" id="GO:0008137">
    <property type="term" value="F:NADH dehydrogenase (ubiquinone) activity"/>
    <property type="evidence" value="ECO:0007669"/>
    <property type="project" value="InterPro"/>
</dbReference>